<dbReference type="HAMAP" id="MF_01966">
    <property type="entry name" value="NADHX_epimerase"/>
    <property type="match status" value="1"/>
</dbReference>
<dbReference type="NCBIfam" id="TIGR00196">
    <property type="entry name" value="yjeF_cterm"/>
    <property type="match status" value="1"/>
</dbReference>
<evidence type="ECO:0000256" key="16">
    <source>
        <dbReference type="ARBA" id="ARBA00049209"/>
    </source>
</evidence>
<dbReference type="Pfam" id="PF01256">
    <property type="entry name" value="Carb_kinase"/>
    <property type="match status" value="1"/>
</dbReference>
<evidence type="ECO:0000259" key="21">
    <source>
        <dbReference type="PROSITE" id="PS51385"/>
    </source>
</evidence>
<keyword evidence="9 18" id="KW-0630">Potassium</keyword>
<keyword evidence="6 17" id="KW-0547">Nucleotide-binding</keyword>
<feature type="binding site" evidence="17">
    <location>
        <position position="439"/>
    </location>
    <ligand>
        <name>AMP</name>
        <dbReference type="ChEBI" id="CHEBI:456215"/>
    </ligand>
</feature>
<evidence type="ECO:0000259" key="20">
    <source>
        <dbReference type="PROSITE" id="PS51383"/>
    </source>
</evidence>
<comment type="similarity">
    <text evidence="4 19">In the C-terminal section; belongs to the NnrD/CARKD family.</text>
</comment>
<evidence type="ECO:0000256" key="11">
    <source>
        <dbReference type="ARBA" id="ARBA00023235"/>
    </source>
</evidence>
<keyword evidence="11 18" id="KW-0413">Isomerase</keyword>
<comment type="similarity">
    <text evidence="18">Belongs to the NnrE/AIBP family.</text>
</comment>
<comment type="function">
    <text evidence="18">Catalyzes the epimerization of the S- and R-forms of NAD(P)HX, a damaged form of NAD(P)H that is a result of enzymatic or heat-dependent hydration. This is a prerequisite for the S-specific NAD(P)H-hydrate dehydratase to allow the repair of both epimers of NAD(P)HX.</text>
</comment>
<evidence type="ECO:0000256" key="9">
    <source>
        <dbReference type="ARBA" id="ARBA00022958"/>
    </source>
</evidence>
<comment type="catalytic activity">
    <reaction evidence="15 17 19">
        <text>(6S)-NADHX + ADP = AMP + phosphate + NADH + H(+)</text>
        <dbReference type="Rhea" id="RHEA:32223"/>
        <dbReference type="ChEBI" id="CHEBI:15378"/>
        <dbReference type="ChEBI" id="CHEBI:43474"/>
        <dbReference type="ChEBI" id="CHEBI:57945"/>
        <dbReference type="ChEBI" id="CHEBI:64074"/>
        <dbReference type="ChEBI" id="CHEBI:456215"/>
        <dbReference type="ChEBI" id="CHEBI:456216"/>
        <dbReference type="EC" id="4.2.1.136"/>
    </reaction>
</comment>
<keyword evidence="5 18" id="KW-0479">Metal-binding</keyword>
<dbReference type="RefSeq" id="WP_205087135.1">
    <property type="nucleotide sequence ID" value="NZ_JACJLA010000001.1"/>
</dbReference>
<keyword evidence="10 17" id="KW-0520">NAD</keyword>
<dbReference type="Pfam" id="PF03853">
    <property type="entry name" value="YjeF_N"/>
    <property type="match status" value="1"/>
</dbReference>
<comment type="caution">
    <text evidence="22">The sequence shown here is derived from an EMBL/GenBank/DDBJ whole genome shotgun (WGS) entry which is preliminary data.</text>
</comment>
<evidence type="ECO:0000256" key="1">
    <source>
        <dbReference type="ARBA" id="ARBA00000013"/>
    </source>
</evidence>
<feature type="binding site" evidence="17">
    <location>
        <begin position="410"/>
        <end position="414"/>
    </location>
    <ligand>
        <name>AMP</name>
        <dbReference type="ChEBI" id="CHEBI:456215"/>
    </ligand>
</feature>
<feature type="domain" description="YjeF N-terminal" evidence="21">
    <location>
        <begin position="9"/>
        <end position="213"/>
    </location>
</feature>
<comment type="similarity">
    <text evidence="3 19">In the N-terminal section; belongs to the NnrE/AIBP family.</text>
</comment>
<feature type="binding site" evidence="17">
    <location>
        <position position="257"/>
    </location>
    <ligand>
        <name>(6S)-NADPHX</name>
        <dbReference type="ChEBI" id="CHEBI:64076"/>
    </ligand>
</feature>
<keyword evidence="12 17" id="KW-0456">Lyase</keyword>
<feature type="binding site" evidence="17">
    <location>
        <position position="319"/>
    </location>
    <ligand>
        <name>(6S)-NADPHX</name>
        <dbReference type="ChEBI" id="CHEBI:64076"/>
    </ligand>
</feature>
<evidence type="ECO:0000256" key="8">
    <source>
        <dbReference type="ARBA" id="ARBA00022857"/>
    </source>
</evidence>
<reference evidence="22 23" key="1">
    <citation type="journal article" date="2021" name="Sci. Rep.">
        <title>The distribution of antibiotic resistance genes in chicken gut microbiota commensals.</title>
        <authorList>
            <person name="Juricova H."/>
            <person name="Matiasovicova J."/>
            <person name="Kubasova T."/>
            <person name="Cejkova D."/>
            <person name="Rychlik I."/>
        </authorList>
    </citation>
    <scope>NUCLEOTIDE SEQUENCE [LARGE SCALE GENOMIC DNA]</scope>
    <source>
        <strain evidence="22 23">An537</strain>
    </source>
</reference>
<comment type="catalytic activity">
    <reaction evidence="1 18 19">
        <text>(6R)-NADHX = (6S)-NADHX</text>
        <dbReference type="Rhea" id="RHEA:32215"/>
        <dbReference type="ChEBI" id="CHEBI:64074"/>
        <dbReference type="ChEBI" id="CHEBI:64075"/>
        <dbReference type="EC" id="5.1.99.6"/>
    </reaction>
</comment>
<feature type="binding site" evidence="18">
    <location>
        <position position="156"/>
    </location>
    <ligand>
        <name>(6S)-NADPHX</name>
        <dbReference type="ChEBI" id="CHEBI:64076"/>
    </ligand>
</feature>
<comment type="similarity">
    <text evidence="17">Belongs to the NnrD/CARKD family.</text>
</comment>
<comment type="function">
    <text evidence="14 19">Bifunctional enzyme that catalyzes the epimerization of the S- and R-forms of NAD(P)HX and the dehydration of the S-form of NAD(P)HX at the expense of ADP, which is converted to AMP. This allows the repair of both epimers of NAD(P)HX, a damaged form of NAD(P)H that is a result of enzymatic or heat-dependent hydration.</text>
</comment>
<evidence type="ECO:0000256" key="17">
    <source>
        <dbReference type="HAMAP-Rule" id="MF_01965"/>
    </source>
</evidence>
<dbReference type="SUPFAM" id="SSF64153">
    <property type="entry name" value="YjeF N-terminal domain-like"/>
    <property type="match status" value="1"/>
</dbReference>
<comment type="catalytic activity">
    <reaction evidence="16 17 19">
        <text>(6S)-NADPHX + ADP = AMP + phosphate + NADPH + H(+)</text>
        <dbReference type="Rhea" id="RHEA:32235"/>
        <dbReference type="ChEBI" id="CHEBI:15378"/>
        <dbReference type="ChEBI" id="CHEBI:43474"/>
        <dbReference type="ChEBI" id="CHEBI:57783"/>
        <dbReference type="ChEBI" id="CHEBI:64076"/>
        <dbReference type="ChEBI" id="CHEBI:456215"/>
        <dbReference type="ChEBI" id="CHEBI:456216"/>
        <dbReference type="EC" id="4.2.1.136"/>
    </reaction>
</comment>
<evidence type="ECO:0000256" key="19">
    <source>
        <dbReference type="PIRNR" id="PIRNR017184"/>
    </source>
</evidence>
<evidence type="ECO:0000256" key="10">
    <source>
        <dbReference type="ARBA" id="ARBA00023027"/>
    </source>
</evidence>
<dbReference type="InterPro" id="IPR030677">
    <property type="entry name" value="Nnr"/>
</dbReference>
<dbReference type="InterPro" id="IPR004443">
    <property type="entry name" value="YjeF_N_dom"/>
</dbReference>
<dbReference type="EMBL" id="JACJLA010000001">
    <property type="protein sequence ID" value="MBM6911809.1"/>
    <property type="molecule type" value="Genomic_DNA"/>
</dbReference>
<dbReference type="CDD" id="cd01171">
    <property type="entry name" value="YXKO-related"/>
    <property type="match status" value="1"/>
</dbReference>
<evidence type="ECO:0000256" key="7">
    <source>
        <dbReference type="ARBA" id="ARBA00022840"/>
    </source>
</evidence>
<comment type="caution">
    <text evidence="18">Lacks conserved residue(s) required for the propagation of feature annotation.</text>
</comment>
<feature type="binding site" evidence="17">
    <location>
        <position position="440"/>
    </location>
    <ligand>
        <name>(6S)-NADPHX</name>
        <dbReference type="ChEBI" id="CHEBI:64076"/>
    </ligand>
</feature>
<feature type="binding site" evidence="18">
    <location>
        <position position="159"/>
    </location>
    <ligand>
        <name>K(+)</name>
        <dbReference type="ChEBI" id="CHEBI:29103"/>
    </ligand>
</feature>
<organism evidence="22 23">
    <name type="scientific">Veillonella magna</name>
    <dbReference type="NCBI Taxonomy" id="464322"/>
    <lineage>
        <taxon>Bacteria</taxon>
        <taxon>Bacillati</taxon>
        <taxon>Bacillota</taxon>
        <taxon>Negativicutes</taxon>
        <taxon>Veillonellales</taxon>
        <taxon>Veillonellaceae</taxon>
        <taxon>Veillonella</taxon>
    </lineage>
</organism>
<feature type="binding site" evidence="17">
    <location>
        <position position="373"/>
    </location>
    <ligand>
        <name>(6S)-NADPHX</name>
        <dbReference type="ChEBI" id="CHEBI:64076"/>
    </ligand>
</feature>
<evidence type="ECO:0000256" key="15">
    <source>
        <dbReference type="ARBA" id="ARBA00048238"/>
    </source>
</evidence>
<dbReference type="Gene3D" id="3.40.50.10260">
    <property type="entry name" value="YjeF N-terminal domain"/>
    <property type="match status" value="1"/>
</dbReference>
<gene>
    <name evidence="18" type="primary">nnrE</name>
    <name evidence="17" type="synonym">nnrD</name>
    <name evidence="22" type="ORF">H6A01_00525</name>
</gene>
<feature type="binding site" evidence="18">
    <location>
        <position position="56"/>
    </location>
    <ligand>
        <name>K(+)</name>
        <dbReference type="ChEBI" id="CHEBI:29103"/>
    </ligand>
</feature>
<dbReference type="PANTHER" id="PTHR12592:SF0">
    <property type="entry name" value="ATP-DEPENDENT (S)-NAD(P)H-HYDRATE DEHYDRATASE"/>
    <property type="match status" value="1"/>
</dbReference>
<keyword evidence="7 17" id="KW-0067">ATP-binding</keyword>
<evidence type="ECO:0000256" key="12">
    <source>
        <dbReference type="ARBA" id="ARBA00023239"/>
    </source>
</evidence>
<dbReference type="SUPFAM" id="SSF53613">
    <property type="entry name" value="Ribokinase-like"/>
    <property type="match status" value="1"/>
</dbReference>
<comment type="function">
    <text evidence="17">Catalyzes the dehydration of the S-form of NAD(P)HX at the expense of ADP, which is converted to AMP. Together with NAD(P)HX epimerase, which catalyzes the epimerization of the S- and R-forms, the enzyme allows the repair of both epimers of NAD(P)HX, a damaged form of NAD(P)H that is a result of enzymatic or heat-dependent hydration.</text>
</comment>
<feature type="binding site" evidence="18">
    <location>
        <begin position="55"/>
        <end position="59"/>
    </location>
    <ligand>
        <name>(6S)-NADPHX</name>
        <dbReference type="ChEBI" id="CHEBI:64076"/>
    </ligand>
</feature>
<comment type="cofactor">
    <cofactor evidence="17">
        <name>Mg(2+)</name>
        <dbReference type="ChEBI" id="CHEBI:18420"/>
    </cofactor>
</comment>
<keyword evidence="23" id="KW-1185">Reference proteome</keyword>
<evidence type="ECO:0000313" key="22">
    <source>
        <dbReference type="EMBL" id="MBM6911809.1"/>
    </source>
</evidence>
<dbReference type="PIRSF" id="PIRSF017184">
    <property type="entry name" value="Nnr"/>
    <property type="match status" value="1"/>
</dbReference>
<evidence type="ECO:0000256" key="5">
    <source>
        <dbReference type="ARBA" id="ARBA00022723"/>
    </source>
</evidence>
<feature type="binding site" evidence="18">
    <location>
        <begin position="121"/>
        <end position="127"/>
    </location>
    <ligand>
        <name>(6S)-NADPHX</name>
        <dbReference type="ChEBI" id="CHEBI:64076"/>
    </ligand>
</feature>
<proteinExistence type="inferred from homology"/>
<dbReference type="PROSITE" id="PS51385">
    <property type="entry name" value="YJEF_N"/>
    <property type="match status" value="1"/>
</dbReference>
<dbReference type="NCBIfam" id="TIGR00197">
    <property type="entry name" value="yjeF_nterm"/>
    <property type="match status" value="1"/>
</dbReference>
<keyword evidence="13" id="KW-0511">Multifunctional enzyme</keyword>
<dbReference type="PROSITE" id="PS01049">
    <property type="entry name" value="YJEF_C_1"/>
    <property type="match status" value="1"/>
</dbReference>
<evidence type="ECO:0000256" key="4">
    <source>
        <dbReference type="ARBA" id="ARBA00009524"/>
    </source>
</evidence>
<dbReference type="PROSITE" id="PS01050">
    <property type="entry name" value="YJEF_C_2"/>
    <property type="match status" value="1"/>
</dbReference>
<evidence type="ECO:0000256" key="3">
    <source>
        <dbReference type="ARBA" id="ARBA00006001"/>
    </source>
</evidence>
<keyword evidence="8 17" id="KW-0521">NADP</keyword>
<accession>A0ABS2GF87</accession>
<comment type="catalytic activity">
    <reaction evidence="2 18 19">
        <text>(6R)-NADPHX = (6S)-NADPHX</text>
        <dbReference type="Rhea" id="RHEA:32227"/>
        <dbReference type="ChEBI" id="CHEBI:64076"/>
        <dbReference type="ChEBI" id="CHEBI:64077"/>
        <dbReference type="EC" id="5.1.99.6"/>
    </reaction>
</comment>
<evidence type="ECO:0000313" key="23">
    <source>
        <dbReference type="Proteomes" id="UP000707138"/>
    </source>
</evidence>
<dbReference type="InterPro" id="IPR029056">
    <property type="entry name" value="Ribokinase-like"/>
</dbReference>
<evidence type="ECO:0000256" key="13">
    <source>
        <dbReference type="ARBA" id="ARBA00023268"/>
    </source>
</evidence>
<name>A0ABS2GF87_9FIRM</name>
<feature type="binding site" evidence="18">
    <location>
        <position position="117"/>
    </location>
    <ligand>
        <name>K(+)</name>
        <dbReference type="ChEBI" id="CHEBI:29103"/>
    </ligand>
</feature>
<evidence type="ECO:0000256" key="2">
    <source>
        <dbReference type="ARBA" id="ARBA00000909"/>
    </source>
</evidence>
<feature type="domain" description="YjeF C-terminal" evidence="20">
    <location>
        <begin position="222"/>
        <end position="498"/>
    </location>
</feature>
<evidence type="ECO:0000256" key="14">
    <source>
        <dbReference type="ARBA" id="ARBA00025153"/>
    </source>
</evidence>
<dbReference type="Gene3D" id="3.40.1190.20">
    <property type="match status" value="1"/>
</dbReference>
<protein>
    <recommendedName>
        <fullName evidence="19">Bifunctional NAD(P)H-hydrate repair enzyme</fullName>
    </recommendedName>
    <alternativeName>
        <fullName evidence="19">Nicotinamide nucleotide repair protein</fullName>
    </alternativeName>
    <domain>
        <recommendedName>
            <fullName evidence="19">ADP-dependent (S)-NAD(P)H-hydrate dehydratase</fullName>
            <ecNumber evidence="19">4.2.1.136</ecNumber>
        </recommendedName>
        <alternativeName>
            <fullName evidence="19">ADP-dependent NAD(P)HX dehydratase</fullName>
        </alternativeName>
    </domain>
    <domain>
        <recommendedName>
            <fullName evidence="19">NAD(P)H-hydrate epimerase</fullName>
            <ecNumber evidence="19">5.1.99.6</ecNumber>
        </recommendedName>
    </domain>
</protein>
<evidence type="ECO:0000256" key="18">
    <source>
        <dbReference type="HAMAP-Rule" id="MF_01966"/>
    </source>
</evidence>
<evidence type="ECO:0000256" key="6">
    <source>
        <dbReference type="ARBA" id="ARBA00022741"/>
    </source>
</evidence>
<dbReference type="PANTHER" id="PTHR12592">
    <property type="entry name" value="ATP-DEPENDENT (S)-NAD(P)H-HYDRATE DEHYDRATASE FAMILY MEMBER"/>
    <property type="match status" value="1"/>
</dbReference>
<dbReference type="Proteomes" id="UP000707138">
    <property type="component" value="Unassembled WGS sequence"/>
</dbReference>
<dbReference type="InterPro" id="IPR000631">
    <property type="entry name" value="CARKD"/>
</dbReference>
<comment type="subunit">
    <text evidence="17">Homotetramer.</text>
</comment>
<dbReference type="InterPro" id="IPR036652">
    <property type="entry name" value="YjeF_N_dom_sf"/>
</dbReference>
<dbReference type="InterPro" id="IPR017953">
    <property type="entry name" value="Carbohydrate_kinase_pred_CS"/>
</dbReference>
<dbReference type="EC" id="4.2.1.136" evidence="19"/>
<dbReference type="PROSITE" id="PS51383">
    <property type="entry name" value="YJEF_C_3"/>
    <property type="match status" value="1"/>
</dbReference>
<dbReference type="HAMAP" id="MF_01965">
    <property type="entry name" value="NADHX_dehydratase"/>
    <property type="match status" value="1"/>
</dbReference>
<comment type="cofactor">
    <cofactor evidence="18 19">
        <name>K(+)</name>
        <dbReference type="ChEBI" id="CHEBI:29103"/>
    </cofactor>
    <text evidence="18 19">Binds 1 potassium ion per subunit.</text>
</comment>
<sequence>MRVWSKSEAQYVDHCIQEDLGMPLGYAMENAGHGVADVISEADVQSIFIICGTGNNGGDGMVAARHLKALGKEVFVYIIGDIDKGTSLCQEQFAICQKLELITDSLDMLPTCDCIVDAIAGTGVVGDLRDDLRQELDVIQTHIQKMTYEPLVVAIDVPTGLVADTGAVDPATLAADVTVTLGAVKQGMLLYPGRSYCGTIVEKGLGVSWDMFIEPSRTMYVTTEFAKKLLPQRIPTAHKGTNGHVVILGGSEGMYGAPVMAAEAAVYSGAGKVTLAVPTSCLDIVTQKVMPEVMTGSFGNMLHVRMHTVDKDAVAIGPGLGRNQEAKEMVRNFVNTFEGPLVIDADGLFALGRIETMGTTFIDRERPAVLTPHPGEFAALTGMTIADIEASRVEVAREFATKHNVVLVLKGAPTVVALPGGHVYINGSGNEGMGTGGMGDVLTGIISALIGQGLPESRAAVLGVFLHGNAADRLHEVKPFGFTPSEVAREIGTSIQALMTEEE</sequence>
<dbReference type="EC" id="5.1.99.6" evidence="19"/>